<comment type="similarity">
    <text evidence="3 14">Belongs to the germin family.</text>
</comment>
<evidence type="ECO:0000256" key="7">
    <source>
        <dbReference type="ARBA" id="ARBA00022729"/>
    </source>
</evidence>
<dbReference type="GO" id="GO:0030145">
    <property type="term" value="F:manganese ion binding"/>
    <property type="evidence" value="ECO:0007669"/>
    <property type="project" value="UniProtKB-UniRule"/>
</dbReference>
<evidence type="ECO:0000256" key="4">
    <source>
        <dbReference type="ARBA" id="ARBA00022523"/>
    </source>
</evidence>
<evidence type="ECO:0000256" key="14">
    <source>
        <dbReference type="RuleBase" id="RU366015"/>
    </source>
</evidence>
<evidence type="ECO:0000256" key="1">
    <source>
        <dbReference type="ARBA" id="ARBA00003629"/>
    </source>
</evidence>
<feature type="chain" id="PRO_5019617433" description="Germin-like protein" evidence="14">
    <location>
        <begin position="25"/>
        <end position="217"/>
    </location>
</feature>
<dbReference type="PROSITE" id="PS00725">
    <property type="entry name" value="GERMIN"/>
    <property type="match status" value="1"/>
</dbReference>
<gene>
    <name evidence="16" type="ORF">CDL15_Pgr006027</name>
</gene>
<feature type="binding site" evidence="12">
    <location>
        <position position="109"/>
    </location>
    <ligand>
        <name>Mn(2+)</name>
        <dbReference type="ChEBI" id="CHEBI:29035"/>
    </ligand>
</feature>
<dbReference type="SUPFAM" id="SSF51182">
    <property type="entry name" value="RmlC-like cupins"/>
    <property type="match status" value="1"/>
</dbReference>
<keyword evidence="10 11" id="KW-0464">Manganese</keyword>
<feature type="binding site" evidence="12">
    <location>
        <position position="116"/>
    </location>
    <ligand>
        <name>Mn(2+)</name>
        <dbReference type="ChEBI" id="CHEBI:29035"/>
    </ligand>
</feature>
<feature type="domain" description="Cupin type-1" evidence="15">
    <location>
        <begin position="61"/>
        <end position="211"/>
    </location>
</feature>
<dbReference type="Proteomes" id="UP000197138">
    <property type="component" value="Unassembled WGS sequence"/>
</dbReference>
<feature type="binding site" evidence="12">
    <location>
        <position position="157"/>
    </location>
    <ligand>
        <name>Mn(2+)</name>
        <dbReference type="ChEBI" id="CHEBI:29035"/>
    </ligand>
</feature>
<dbReference type="AlphaFoldDB" id="A0A218VTE4"/>
<dbReference type="GO" id="GO:0048046">
    <property type="term" value="C:apoplast"/>
    <property type="evidence" value="ECO:0007669"/>
    <property type="project" value="UniProtKB-SubCell"/>
</dbReference>
<comment type="caution">
    <text evidence="16">The sequence shown here is derived from an EMBL/GenBank/DDBJ whole genome shotgun (WGS) entry which is preliminary data.</text>
</comment>
<reference evidence="17" key="1">
    <citation type="journal article" date="2017" name="Plant J.">
        <title>The pomegranate (Punica granatum L.) genome and the genomics of punicalagin biosynthesis.</title>
        <authorList>
            <person name="Qin G."/>
            <person name="Xu C."/>
            <person name="Ming R."/>
            <person name="Tang H."/>
            <person name="Guyot R."/>
            <person name="Kramer E.M."/>
            <person name="Hu Y."/>
            <person name="Yi X."/>
            <person name="Qi Y."/>
            <person name="Xu X."/>
            <person name="Gao Z."/>
            <person name="Pan H."/>
            <person name="Jian J."/>
            <person name="Tian Y."/>
            <person name="Yue Z."/>
            <person name="Xu Y."/>
        </authorList>
    </citation>
    <scope>NUCLEOTIDE SEQUENCE [LARGE SCALE GENOMIC DNA]</scope>
    <source>
        <strain evidence="17">cv. Dabenzi</strain>
    </source>
</reference>
<evidence type="ECO:0000256" key="9">
    <source>
        <dbReference type="ARBA" id="ARBA00023180"/>
    </source>
</evidence>
<keyword evidence="7 14" id="KW-0732">Signal</keyword>
<dbReference type="CDD" id="cd02241">
    <property type="entry name" value="cupin_OxOx"/>
    <property type="match status" value="1"/>
</dbReference>
<evidence type="ECO:0000256" key="11">
    <source>
        <dbReference type="PIRSR" id="PIRSR601929-1"/>
    </source>
</evidence>
<dbReference type="InterPro" id="IPR006045">
    <property type="entry name" value="Cupin_1"/>
</dbReference>
<evidence type="ECO:0000313" key="16">
    <source>
        <dbReference type="EMBL" id="OWM63765.1"/>
    </source>
</evidence>
<organism evidence="16 17">
    <name type="scientific">Punica granatum</name>
    <name type="common">Pomegranate</name>
    <dbReference type="NCBI Taxonomy" id="22663"/>
    <lineage>
        <taxon>Eukaryota</taxon>
        <taxon>Viridiplantae</taxon>
        <taxon>Streptophyta</taxon>
        <taxon>Embryophyta</taxon>
        <taxon>Tracheophyta</taxon>
        <taxon>Spermatophyta</taxon>
        <taxon>Magnoliopsida</taxon>
        <taxon>eudicotyledons</taxon>
        <taxon>Gunneridae</taxon>
        <taxon>Pentapetalae</taxon>
        <taxon>rosids</taxon>
        <taxon>malvids</taxon>
        <taxon>Myrtales</taxon>
        <taxon>Lythraceae</taxon>
        <taxon>Punica</taxon>
    </lineage>
</organism>
<feature type="signal peptide" evidence="14">
    <location>
        <begin position="1"/>
        <end position="24"/>
    </location>
</feature>
<dbReference type="InterPro" id="IPR001929">
    <property type="entry name" value="Germin"/>
</dbReference>
<keyword evidence="4 14" id="KW-0052">Apoplast</keyword>
<dbReference type="FunFam" id="2.60.120.10:FF:000005">
    <property type="entry name" value="Germin-like protein subfamily 1 member 8"/>
    <property type="match status" value="1"/>
</dbReference>
<comment type="function">
    <text evidence="1">May play a role in plant defense. Probably has no oxalate oxidase activity even if the active site is conserved.</text>
</comment>
<dbReference type="EMBL" id="MTKT01005880">
    <property type="protein sequence ID" value="OWM63765.1"/>
    <property type="molecule type" value="Genomic_DNA"/>
</dbReference>
<proteinExistence type="inferred from homology"/>
<keyword evidence="8 13" id="KW-1015">Disulfide bond</keyword>
<feature type="binding site" evidence="11">
    <location>
        <position position="116"/>
    </location>
    <ligand>
        <name>oxalate</name>
        <dbReference type="ChEBI" id="CHEBI:30623"/>
    </ligand>
</feature>
<keyword evidence="9" id="KW-0325">Glycoprotein</keyword>
<evidence type="ECO:0000256" key="12">
    <source>
        <dbReference type="PIRSR" id="PIRSR601929-2"/>
    </source>
</evidence>
<dbReference type="PANTHER" id="PTHR31238">
    <property type="entry name" value="GERMIN-LIKE PROTEIN SUBFAMILY 3 MEMBER 3"/>
    <property type="match status" value="1"/>
</dbReference>
<dbReference type="Gene3D" id="2.60.120.10">
    <property type="entry name" value="Jelly Rolls"/>
    <property type="match status" value="1"/>
</dbReference>
<sequence>MNSKIVLVMSWLVVVALGIGGAAASDPLQDFCVADLTGSAKVNGFACIDPKQAQANHFSFSGLHVVKSTNNAVGSTVSPVFVGQLPGLNTLGISMARIDFAPKGVVPPHTHPRASEIITVLEGTLYVGFITSNPENRLISKTLQKGDVFVFPEGLVHFVQNVGSGSAVSISALSNQNPGVILVANSVFGSTPSIANDLLAKAFQVDKTVIDQLQAKF</sequence>
<dbReference type="Pfam" id="PF00190">
    <property type="entry name" value="Cupin_1"/>
    <property type="match status" value="1"/>
</dbReference>
<dbReference type="SMART" id="SM00835">
    <property type="entry name" value="Cupin_1"/>
    <property type="match status" value="1"/>
</dbReference>
<evidence type="ECO:0000256" key="8">
    <source>
        <dbReference type="ARBA" id="ARBA00023157"/>
    </source>
</evidence>
<dbReference type="InterPro" id="IPR019780">
    <property type="entry name" value="Germin_Mn-BS"/>
</dbReference>
<dbReference type="PRINTS" id="PR00325">
    <property type="entry name" value="GERMIN"/>
</dbReference>
<dbReference type="InterPro" id="IPR014710">
    <property type="entry name" value="RmlC-like_jellyroll"/>
</dbReference>
<evidence type="ECO:0000256" key="2">
    <source>
        <dbReference type="ARBA" id="ARBA00004271"/>
    </source>
</evidence>
<evidence type="ECO:0000256" key="5">
    <source>
        <dbReference type="ARBA" id="ARBA00022525"/>
    </source>
</evidence>
<keyword evidence="5 14" id="KW-0964">Secreted</keyword>
<feature type="binding site" evidence="12">
    <location>
        <position position="111"/>
    </location>
    <ligand>
        <name>Mn(2+)</name>
        <dbReference type="ChEBI" id="CHEBI:29035"/>
    </ligand>
</feature>
<feature type="disulfide bond" evidence="13">
    <location>
        <begin position="32"/>
        <end position="47"/>
    </location>
</feature>
<evidence type="ECO:0000259" key="15">
    <source>
        <dbReference type="SMART" id="SM00835"/>
    </source>
</evidence>
<keyword evidence="6 11" id="KW-0479">Metal-binding</keyword>
<feature type="binding site" evidence="11">
    <location>
        <position position="111"/>
    </location>
    <ligand>
        <name>oxalate</name>
        <dbReference type="ChEBI" id="CHEBI:30623"/>
    </ligand>
</feature>
<evidence type="ECO:0000313" key="17">
    <source>
        <dbReference type="Proteomes" id="UP000197138"/>
    </source>
</evidence>
<protein>
    <recommendedName>
        <fullName evidence="14">Germin-like protein</fullName>
    </recommendedName>
</protein>
<name>A0A218VTE4_PUNGR</name>
<dbReference type="InterPro" id="IPR011051">
    <property type="entry name" value="RmlC_Cupin_sf"/>
</dbReference>
<evidence type="ECO:0000256" key="13">
    <source>
        <dbReference type="PIRSR" id="PIRSR601929-3"/>
    </source>
</evidence>
<evidence type="ECO:0000256" key="6">
    <source>
        <dbReference type="ARBA" id="ARBA00022723"/>
    </source>
</evidence>
<accession>A0A218VTE4</accession>
<comment type="subcellular location">
    <subcellularLocation>
        <location evidence="2 14">Secreted</location>
        <location evidence="2 14">Extracellular space</location>
        <location evidence="2 14">Apoplast</location>
    </subcellularLocation>
</comment>
<evidence type="ECO:0000256" key="10">
    <source>
        <dbReference type="ARBA" id="ARBA00023211"/>
    </source>
</evidence>
<evidence type="ECO:0000256" key="3">
    <source>
        <dbReference type="ARBA" id="ARBA00007456"/>
    </source>
</evidence>